<dbReference type="InterPro" id="IPR000641">
    <property type="entry name" value="CbxX/CfxQ"/>
</dbReference>
<dbReference type="InterPro" id="IPR003959">
    <property type="entry name" value="ATPase_AAA_core"/>
</dbReference>
<feature type="domain" description="AAA+ ATPase" evidence="7">
    <location>
        <begin position="1597"/>
        <end position="1964"/>
    </location>
</feature>
<dbReference type="PANTHER" id="PTHR43392:SF2">
    <property type="entry name" value="AAA-TYPE ATPASE FAMILY PROTEIN _ ANKYRIN REPEAT FAMILY PROTEIN"/>
    <property type="match status" value="1"/>
</dbReference>
<feature type="domain" description="AAA+ ATPase" evidence="7">
    <location>
        <begin position="1319"/>
        <end position="1455"/>
    </location>
</feature>
<dbReference type="Pfam" id="PF13086">
    <property type="entry name" value="AAA_11"/>
    <property type="match status" value="1"/>
</dbReference>
<sequence>MSSSQDPSRRAARLQGLFRDTVSGQRSVRSPQEGQLFLEAVRAQQSPSQCVEVLVSSPSGLNAVREAVRSDLSTQFMLAQTLPFLRYLSDHGVKTLAGGQLLEQVLLAVANPPTLLNALLKLFDENKIPDDDLYPFAWLALELISLRPEAHMDVASVIKCISDGQRFVKSQEHATRELGYKIQKVVELRASPGQSDEPGGPGGRHDNDFPDFRQIRIYPTTDEFLSTQLPYYQTARDIVETEVDKRPRSQLDNQFRLLREDMLQELREDIQVATGKKKGRRSALILGQLLPAGLEVGDDTTGRYKRCTLLLRCFSGLQVLQRLKDANARKKYLKDQPSLLRHQAFGVMCRENEILGFAFVDRDIDRLTESPPVVSLQFTDDDGLRRALLAFSLPKRESVQFVLVDTPVFAYEPVLLGLQRITDLPLLDLLVNPAAIPDCGFDIPRKLRPLVTRLETSAKSLGPAGVVQLVASGISARKVEIDDSQLAALLLALTSPVSLIQGPPGTGKSFIGAQIARALFEAGLRILVLSYTNHALDQFLEDLLKVGIPDSSMVRIGSKNKCTPKTVPLLLSEQKGQYRRSRLAWNIINVLRLEAASVGSKLRDAFQAFVTFAAKWDDIEEYLEFADGGHTFLDAFRVPTDSNGWDRAGKKGKKVWPDMLYRRWIKGEGPGQFARDLPASSKAVWDMPPSVRAEHHQTWLRCLTDEHLQAIEALSRQFNEIREKINLQFSEADAHVISQKKIIGCTTTGAAKYDRLIRAANPDVILIEEAGEILESHILTALAGTVKQLVLIGDHKQLRPKINNYALSVERGDGFDLNRSLFERLINQGAKHATLHKQHRMVPEISVFARELTYPALLDGPKTSGRPEILGLQDRVVFLNHCKQEDSDKQLQDRRDPGMKESKKNTFEAEMVLRCVKYLGQQGYASDRIVVLTPYLGQLRVLRDLLHKNQHDPALSEMDKNDLIRAGLMSEAAAKLDKKILRISTIDNYQGEESDIVIASLTRSNESGDIGFMAAPERLNVLITRARNGIVLIGNMDTFMTSKKGKATWHPFFELLKAKGHLYDGLPVQCGKHPERTALLKEPMDFDKSCPDGGCTEPCDAPLKCGIHKCRSRCHRVVDHSRADCNQLVAKVCDRQHKTKVRCGKEKDGCQKCIQEDKDIERRARRDLKLEEERAQREAEYTRKLQEIQDEVEHQRRILKYEAEEEMRKQTLEQQHSELAALKDAEQRLRQQNKLKAEAAAQAAKVKAKAPAQASPKEKDWSSGAQAEWEFLKQSEGAQSKPLNDLMEMIGLEDVKQEFLGVKSKVDTALRQGISMASERFSCSMLGNPGTGKTAVARLYAQFLTELCVIPGSCFKENTGAGLANLGVSGCKGLVDDILNDGGGVLFIDEAYQLTSGNNAGGGAVLDYLLAEVENLRGKVVFVLAGYNKQMESFFAHNPGLPSRFPVEMAFADYTDEELLKIMELKVNKKYNSSMDCEDGLTGLYCRIVSRRIGRGRGKEGFGNARAVENALDRISRRQADRLRRERKSGAKPNDLFFTKEDLIGPEPGEALTRCEAWKKLQSLIELGAVKQAVSSLVDSIQQNYLRELEEQPPIQYSLNKVFLGNPGTGKTTVAKLYGEILVALGLLSKGEVVVKNPSDFVGAHLGGSEQQTKGILAATVGKVLVIDEAYGLYGGSGTSDPYKTAVIDTIVAEVQSVPGDDRCVLLLGYKDKMEEMFQNVNPGLSRRFPIASGFNFEAFSDDELRRILDLKVKQQGYQRARNRPNFGNAGEIDILLDATKARHQTRYSKGQAKSAALLEALDFDENFDRAERAETNVHKLFEGTVGSEQIVSLLQGYQDTTTTAKKMGKVFYDMGFLASAEVVECSATDLIGQYVGQTGPKVQQLFDKALGKVLFVDEAYRLAEGHYAKEAMDEIVDSVTKDRYFKKLVIILAGYEADINRLMSVNTGLTSRFPEVIDFRALSAEECVALMLQLLQKQKNILKAKSSKDFDVSCLEAPTAQFKQTLLQTFTGLATQDNWASARDVQALARGVFNKTLRDKEGLASGRLFSTTTSTSQTTAPQPPTTTEPPPEDTTTSPTSATALLTKPADTGSTSLLATRDAGVPDAVWSQLQLDRQAELEREQEYKLLQQAARQATNAARDMIVKRLLEEEARRKREEEAKKKLKEMGVCPAGFDWIRQASGWRCAGGSHFMGEGELGV</sequence>
<dbReference type="EMBL" id="MU854448">
    <property type="protein sequence ID" value="KAK4035310.1"/>
    <property type="molecule type" value="Genomic_DNA"/>
</dbReference>
<feature type="domain" description="AAA+ ATPase" evidence="7">
    <location>
        <begin position="494"/>
        <end position="923"/>
    </location>
</feature>
<dbReference type="SUPFAM" id="SSF52540">
    <property type="entry name" value="P-loop containing nucleoside triphosphate hydrolases"/>
    <property type="match status" value="4"/>
</dbReference>
<dbReference type="FunFam" id="3.40.50.300:FF:000216">
    <property type="entry name" value="Type VII secretion ATPase EccA"/>
    <property type="match status" value="2"/>
</dbReference>
<keyword evidence="3" id="KW-0378">Hydrolase</keyword>
<organism evidence="8 9">
    <name type="scientific">Parachaetomium inaequale</name>
    <dbReference type="NCBI Taxonomy" id="2588326"/>
    <lineage>
        <taxon>Eukaryota</taxon>
        <taxon>Fungi</taxon>
        <taxon>Dikarya</taxon>
        <taxon>Ascomycota</taxon>
        <taxon>Pezizomycotina</taxon>
        <taxon>Sordariomycetes</taxon>
        <taxon>Sordariomycetidae</taxon>
        <taxon>Sordariales</taxon>
        <taxon>Chaetomiaceae</taxon>
        <taxon>Parachaetomium</taxon>
    </lineage>
</organism>
<dbReference type="SMART" id="SM00382">
    <property type="entry name" value="AAA"/>
    <property type="match status" value="3"/>
</dbReference>
<dbReference type="GO" id="GO:0005524">
    <property type="term" value="F:ATP binding"/>
    <property type="evidence" value="ECO:0007669"/>
    <property type="project" value="UniProtKB-KW"/>
</dbReference>
<evidence type="ECO:0000256" key="3">
    <source>
        <dbReference type="ARBA" id="ARBA00022806"/>
    </source>
</evidence>
<dbReference type="CDD" id="cd00009">
    <property type="entry name" value="AAA"/>
    <property type="match status" value="1"/>
</dbReference>
<evidence type="ECO:0000256" key="4">
    <source>
        <dbReference type="ARBA" id="ARBA00022840"/>
    </source>
</evidence>
<dbReference type="InterPro" id="IPR041627">
    <property type="entry name" value="AAA_lid_6"/>
</dbReference>
<dbReference type="CDD" id="cd17936">
    <property type="entry name" value="EEXXEc_NFX1"/>
    <property type="match status" value="1"/>
</dbReference>
<proteinExistence type="inferred from homology"/>
<dbReference type="GO" id="GO:0016887">
    <property type="term" value="F:ATP hydrolysis activity"/>
    <property type="evidence" value="ECO:0007669"/>
    <property type="project" value="InterPro"/>
</dbReference>
<dbReference type="PRINTS" id="PR00819">
    <property type="entry name" value="CBXCFQXSUPER"/>
</dbReference>
<feature type="compositionally biased region" description="Low complexity" evidence="6">
    <location>
        <begin position="2051"/>
        <end position="2061"/>
    </location>
</feature>
<evidence type="ECO:0000256" key="2">
    <source>
        <dbReference type="ARBA" id="ARBA00022741"/>
    </source>
</evidence>
<dbReference type="InterPro" id="IPR050773">
    <property type="entry name" value="CbxX/CfxQ_RuBisCO_ESX"/>
</dbReference>
<dbReference type="Pfam" id="PF17866">
    <property type="entry name" value="AAA_lid_6"/>
    <property type="match status" value="1"/>
</dbReference>
<dbReference type="Gene3D" id="3.40.50.300">
    <property type="entry name" value="P-loop containing nucleotide triphosphate hydrolases"/>
    <property type="match status" value="5"/>
</dbReference>
<keyword evidence="3" id="KW-0347">Helicase</keyword>
<dbReference type="Proteomes" id="UP001303115">
    <property type="component" value="Unassembled WGS sequence"/>
</dbReference>
<protein>
    <recommendedName>
        <fullName evidence="7">AAA+ ATPase domain-containing protein</fullName>
    </recommendedName>
</protein>
<dbReference type="CDD" id="cd18808">
    <property type="entry name" value="SF1_C_Upf1"/>
    <property type="match status" value="1"/>
</dbReference>
<dbReference type="CDD" id="cd06008">
    <property type="entry name" value="NF-X1-zinc-finger"/>
    <property type="match status" value="1"/>
</dbReference>
<dbReference type="InterPro" id="IPR041679">
    <property type="entry name" value="DNA2/NAM7-like_C"/>
</dbReference>
<dbReference type="Pfam" id="PF00004">
    <property type="entry name" value="AAA"/>
    <property type="match status" value="3"/>
</dbReference>
<evidence type="ECO:0000256" key="1">
    <source>
        <dbReference type="ARBA" id="ARBA00010378"/>
    </source>
</evidence>
<feature type="region of interest" description="Disordered" evidence="6">
    <location>
        <begin position="2045"/>
        <end position="2096"/>
    </location>
</feature>
<dbReference type="InterPro" id="IPR027417">
    <property type="entry name" value="P-loop_NTPase"/>
</dbReference>
<comment type="caution">
    <text evidence="8">The sequence shown here is derived from an EMBL/GenBank/DDBJ whole genome shotgun (WGS) entry which is preliminary data.</text>
</comment>
<evidence type="ECO:0000256" key="5">
    <source>
        <dbReference type="SAM" id="Coils"/>
    </source>
</evidence>
<gene>
    <name evidence="8" type="ORF">C8A01DRAFT_17994</name>
</gene>
<comment type="similarity">
    <text evidence="1">Belongs to the CbxX/CfxQ family.</text>
</comment>
<evidence type="ECO:0000259" key="7">
    <source>
        <dbReference type="SMART" id="SM00382"/>
    </source>
</evidence>
<evidence type="ECO:0000313" key="8">
    <source>
        <dbReference type="EMBL" id="KAK4035310.1"/>
    </source>
</evidence>
<name>A0AAN6SQ08_9PEZI</name>
<dbReference type="FunFam" id="1.10.8.60:FF:000160">
    <property type="entry name" value="WGS project CABT00000000 data, contig 2.55"/>
    <property type="match status" value="1"/>
</dbReference>
<reference evidence="9" key="1">
    <citation type="journal article" date="2023" name="Mol. Phylogenet. Evol.">
        <title>Genome-scale phylogeny and comparative genomics of the fungal order Sordariales.</title>
        <authorList>
            <person name="Hensen N."/>
            <person name="Bonometti L."/>
            <person name="Westerberg I."/>
            <person name="Brannstrom I.O."/>
            <person name="Guillou S."/>
            <person name="Cros-Aarteil S."/>
            <person name="Calhoun S."/>
            <person name="Haridas S."/>
            <person name="Kuo A."/>
            <person name="Mondo S."/>
            <person name="Pangilinan J."/>
            <person name="Riley R."/>
            <person name="LaButti K."/>
            <person name="Andreopoulos B."/>
            <person name="Lipzen A."/>
            <person name="Chen C."/>
            <person name="Yan M."/>
            <person name="Daum C."/>
            <person name="Ng V."/>
            <person name="Clum A."/>
            <person name="Steindorff A."/>
            <person name="Ohm R.A."/>
            <person name="Martin F."/>
            <person name="Silar P."/>
            <person name="Natvig D.O."/>
            <person name="Lalanne C."/>
            <person name="Gautier V."/>
            <person name="Ament-Velasquez S.L."/>
            <person name="Kruys A."/>
            <person name="Hutchinson M.I."/>
            <person name="Powell A.J."/>
            <person name="Barry K."/>
            <person name="Miller A.N."/>
            <person name="Grigoriev I.V."/>
            <person name="Debuchy R."/>
            <person name="Gladieux P."/>
            <person name="Hiltunen Thoren M."/>
            <person name="Johannesson H."/>
        </authorList>
    </citation>
    <scope>NUCLEOTIDE SEQUENCE [LARGE SCALE GENOMIC DNA]</scope>
    <source>
        <strain evidence="9">CBS 284.82</strain>
    </source>
</reference>
<keyword evidence="2" id="KW-0547">Nucleotide-binding</keyword>
<evidence type="ECO:0000313" key="9">
    <source>
        <dbReference type="Proteomes" id="UP001303115"/>
    </source>
</evidence>
<dbReference type="InterPro" id="IPR047187">
    <property type="entry name" value="SF1_C_Upf1"/>
</dbReference>
<dbReference type="GO" id="GO:0004386">
    <property type="term" value="F:helicase activity"/>
    <property type="evidence" value="ECO:0007669"/>
    <property type="project" value="InterPro"/>
</dbReference>
<feature type="coiled-coil region" evidence="5">
    <location>
        <begin position="1158"/>
        <end position="1249"/>
    </location>
</feature>
<dbReference type="FunFam" id="3.40.50.300:FF:001660">
    <property type="entry name" value="NF-X1 finger and helicase protein, putative"/>
    <property type="match status" value="1"/>
</dbReference>
<dbReference type="Gene3D" id="1.10.8.60">
    <property type="match status" value="1"/>
</dbReference>
<dbReference type="InterPro" id="IPR003593">
    <property type="entry name" value="AAA+_ATPase"/>
</dbReference>
<accession>A0AAN6SQ08</accession>
<keyword evidence="4" id="KW-0067">ATP-binding</keyword>
<dbReference type="InterPro" id="IPR041677">
    <property type="entry name" value="DNA2/NAM7_AAA_11"/>
</dbReference>
<evidence type="ECO:0000256" key="6">
    <source>
        <dbReference type="SAM" id="MobiDB-lite"/>
    </source>
</evidence>
<feature type="compositionally biased region" description="Low complexity" evidence="6">
    <location>
        <begin position="2074"/>
        <end position="2083"/>
    </location>
</feature>
<dbReference type="Pfam" id="PF13087">
    <property type="entry name" value="AAA_12"/>
    <property type="match status" value="1"/>
</dbReference>
<dbReference type="PANTHER" id="PTHR43392">
    <property type="entry name" value="AAA-TYPE ATPASE FAMILY PROTEIN / ANKYRIN REPEAT FAMILY PROTEIN"/>
    <property type="match status" value="1"/>
</dbReference>
<keyword evidence="9" id="KW-1185">Reference proteome</keyword>
<keyword evidence="5" id="KW-0175">Coiled coil</keyword>
<feature type="region of interest" description="Disordered" evidence="6">
    <location>
        <begin position="190"/>
        <end position="210"/>
    </location>
</feature>